<dbReference type="InterPro" id="IPR051685">
    <property type="entry name" value="Ycf3/AcsC/BcsC/TPR_MFPF"/>
</dbReference>
<dbReference type="SMART" id="SM00028">
    <property type="entry name" value="TPR"/>
    <property type="match status" value="2"/>
</dbReference>
<dbReference type="Pfam" id="PF14559">
    <property type="entry name" value="TPR_19"/>
    <property type="match status" value="1"/>
</dbReference>
<dbReference type="PANTHER" id="PTHR44943">
    <property type="entry name" value="CELLULOSE SYNTHASE OPERON PROTEIN C"/>
    <property type="match status" value="1"/>
</dbReference>
<proteinExistence type="predicted"/>
<sequence length="167" mass="19340">MKFFISWLVFLRNAIILLLFVGPFVFILHIGYLHASSTNESNANTLLTDYYSLRLKDPSSARMILLQAAQKFPDNELIQSELGYLLLQEENYQEALVYLKAAHRINPENSDYTMQIGYTLNSLHQYEEALKYFREVAATNKGINGIKAQDILDRYAKKNLERLLKND</sequence>
<keyword evidence="4" id="KW-1133">Transmembrane helix</keyword>
<evidence type="ECO:0000256" key="1">
    <source>
        <dbReference type="ARBA" id="ARBA00022737"/>
    </source>
</evidence>
<dbReference type="SUPFAM" id="SSF48452">
    <property type="entry name" value="TPR-like"/>
    <property type="match status" value="1"/>
</dbReference>
<dbReference type="EMBL" id="UGOB01000001">
    <property type="protein sequence ID" value="STX41662.1"/>
    <property type="molecule type" value="Genomic_DNA"/>
</dbReference>
<gene>
    <name evidence="5" type="ORF">NCTC12388_00344</name>
</gene>
<evidence type="ECO:0000256" key="4">
    <source>
        <dbReference type="SAM" id="Phobius"/>
    </source>
</evidence>
<keyword evidence="4" id="KW-0812">Transmembrane</keyword>
<feature type="repeat" description="TPR" evidence="3">
    <location>
        <begin position="76"/>
        <end position="109"/>
    </location>
</feature>
<organism evidence="5 6">
    <name type="scientific">Legionella gratiana</name>
    <dbReference type="NCBI Taxonomy" id="45066"/>
    <lineage>
        <taxon>Bacteria</taxon>
        <taxon>Pseudomonadati</taxon>
        <taxon>Pseudomonadota</taxon>
        <taxon>Gammaproteobacteria</taxon>
        <taxon>Legionellales</taxon>
        <taxon>Legionellaceae</taxon>
        <taxon>Legionella</taxon>
    </lineage>
</organism>
<dbReference type="OrthoDB" id="6031591at2"/>
<dbReference type="Proteomes" id="UP000254476">
    <property type="component" value="Unassembled WGS sequence"/>
</dbReference>
<dbReference type="RefSeq" id="WP_115385381.1">
    <property type="nucleotide sequence ID" value="NZ_UGOB01000001.1"/>
</dbReference>
<reference evidence="5 6" key="1">
    <citation type="submission" date="2018-06" db="EMBL/GenBank/DDBJ databases">
        <authorList>
            <consortium name="Pathogen Informatics"/>
            <person name="Doyle S."/>
        </authorList>
    </citation>
    <scope>NUCLEOTIDE SEQUENCE [LARGE SCALE GENOMIC DNA]</scope>
    <source>
        <strain evidence="5 6">NCTC12388</strain>
    </source>
</reference>
<keyword evidence="4" id="KW-0472">Membrane</keyword>
<evidence type="ECO:0000313" key="5">
    <source>
        <dbReference type="EMBL" id="STX41662.1"/>
    </source>
</evidence>
<dbReference type="AlphaFoldDB" id="A0A378J1P1"/>
<accession>A0A378J1P1</accession>
<dbReference type="InterPro" id="IPR011990">
    <property type="entry name" value="TPR-like_helical_dom_sf"/>
</dbReference>
<feature type="transmembrane region" description="Helical" evidence="4">
    <location>
        <begin position="7"/>
        <end position="32"/>
    </location>
</feature>
<keyword evidence="1" id="KW-0677">Repeat</keyword>
<dbReference type="PANTHER" id="PTHR44943:SF8">
    <property type="entry name" value="TPR REPEAT-CONTAINING PROTEIN MJ0263"/>
    <property type="match status" value="1"/>
</dbReference>
<dbReference type="Gene3D" id="1.25.40.10">
    <property type="entry name" value="Tetratricopeptide repeat domain"/>
    <property type="match status" value="1"/>
</dbReference>
<dbReference type="PROSITE" id="PS50005">
    <property type="entry name" value="TPR"/>
    <property type="match status" value="1"/>
</dbReference>
<evidence type="ECO:0000256" key="3">
    <source>
        <dbReference type="PROSITE-ProRule" id="PRU00339"/>
    </source>
</evidence>
<evidence type="ECO:0000313" key="6">
    <source>
        <dbReference type="Proteomes" id="UP000254476"/>
    </source>
</evidence>
<keyword evidence="2 3" id="KW-0802">TPR repeat</keyword>
<evidence type="ECO:0000256" key="2">
    <source>
        <dbReference type="ARBA" id="ARBA00022803"/>
    </source>
</evidence>
<dbReference type="InterPro" id="IPR019734">
    <property type="entry name" value="TPR_rpt"/>
</dbReference>
<name>A0A378J1P1_9GAMM</name>
<protein>
    <submittedName>
        <fullName evidence="5">Putative protoheme IX biogenesis protein</fullName>
    </submittedName>
</protein>